<evidence type="ECO:0000256" key="5">
    <source>
        <dbReference type="ARBA" id="ARBA00055319"/>
    </source>
</evidence>
<comment type="function">
    <text evidence="5 6">Negative regulator of class I heat shock genes (grpE-dnaK-dnaJ and groELS operons). Prevents heat-shock induction of these operons.</text>
</comment>
<dbReference type="EMBL" id="BASE01000076">
    <property type="protein sequence ID" value="GAM15233.1"/>
    <property type="molecule type" value="Genomic_DNA"/>
</dbReference>
<evidence type="ECO:0000313" key="8">
    <source>
        <dbReference type="EMBL" id="GAM15233.1"/>
    </source>
</evidence>
<sequence length="344" mass="38650">MLLTDRQVLILQVIVDDFIRSAQPIGSRSLSKKEEINFSSATIRNEMADLEDMGFIEKTHTSSGRIPSEKGYRFYVDNLLLPQKVNHSDMAAVKSIFAERIYELEKIVQKSAKILSEMTNYTSIVLGPAVKDNRLRKLQIVPLTKDTAIAIIVTDTGHVENRMFNFPTSVDPSDVEKMVNILNERLAGVPLTSLNSKIYKEIAMLLRQHISSYDTLLHSIADTLNLPSHEKVFFGGKTNILSQPEFNDVEKIRSLMNMIEHEDGLYQLIKQNPAGINVRIGTENDNSAMENCSLITATYAIGEEKLGTIAVLGPTRMEYSRVISLLQLISTDLSKVLTDLYQNK</sequence>
<comment type="similarity">
    <text evidence="6">Belongs to the HrcA family.</text>
</comment>
<evidence type="ECO:0000313" key="9">
    <source>
        <dbReference type="Proteomes" id="UP000031014"/>
    </source>
</evidence>
<protein>
    <recommendedName>
        <fullName evidence="6">Heat-inducible transcription repressor HrcA</fullName>
    </recommendedName>
</protein>
<evidence type="ECO:0000256" key="3">
    <source>
        <dbReference type="ARBA" id="ARBA00023016"/>
    </source>
</evidence>
<dbReference type="InterPro" id="IPR021153">
    <property type="entry name" value="HrcA_C"/>
</dbReference>
<evidence type="ECO:0000259" key="7">
    <source>
        <dbReference type="Pfam" id="PF01628"/>
    </source>
</evidence>
<dbReference type="GO" id="GO:0045892">
    <property type="term" value="P:negative regulation of DNA-templated transcription"/>
    <property type="evidence" value="ECO:0007669"/>
    <property type="project" value="UniProtKB-UniRule"/>
</dbReference>
<dbReference type="InterPro" id="IPR036388">
    <property type="entry name" value="WH-like_DNA-bd_sf"/>
</dbReference>
<dbReference type="GO" id="GO:0003677">
    <property type="term" value="F:DNA binding"/>
    <property type="evidence" value="ECO:0007669"/>
    <property type="project" value="InterPro"/>
</dbReference>
<evidence type="ECO:0000256" key="4">
    <source>
        <dbReference type="ARBA" id="ARBA00023163"/>
    </source>
</evidence>
<evidence type="ECO:0000256" key="2">
    <source>
        <dbReference type="ARBA" id="ARBA00023015"/>
    </source>
</evidence>
<gene>
    <name evidence="6" type="primary">hrcA</name>
    <name evidence="8" type="ORF">SAMD00020551_3389</name>
</gene>
<dbReference type="PANTHER" id="PTHR34824:SF1">
    <property type="entry name" value="HEAT-INDUCIBLE TRANSCRIPTION REPRESSOR HRCA"/>
    <property type="match status" value="1"/>
</dbReference>
<keyword evidence="3 6" id="KW-0346">Stress response</keyword>
<dbReference type="InterPro" id="IPR029016">
    <property type="entry name" value="GAF-like_dom_sf"/>
</dbReference>
<feature type="domain" description="Heat-inducible transcription repressor HrcA C-terminal" evidence="7">
    <location>
        <begin position="105"/>
        <end position="323"/>
    </location>
</feature>
<comment type="caution">
    <text evidence="8">The sequence shown here is derived from an EMBL/GenBank/DDBJ whole genome shotgun (WGS) entry which is preliminary data.</text>
</comment>
<name>A0A0A8X5L5_MESS1</name>
<dbReference type="HAMAP" id="MF_00081">
    <property type="entry name" value="HrcA"/>
    <property type="match status" value="1"/>
</dbReference>
<dbReference type="Gene3D" id="1.10.10.10">
    <property type="entry name" value="Winged helix-like DNA-binding domain superfamily/Winged helix DNA-binding domain"/>
    <property type="match status" value="1"/>
</dbReference>
<dbReference type="AlphaFoldDB" id="A0A0A8X5L5"/>
<dbReference type="Proteomes" id="UP000031014">
    <property type="component" value="Unassembled WGS sequence"/>
</dbReference>
<dbReference type="FunFam" id="1.10.10.10:FF:000049">
    <property type="entry name" value="Heat-inducible transcription repressor HrcA"/>
    <property type="match status" value="1"/>
</dbReference>
<keyword evidence="2 6" id="KW-0805">Transcription regulation</keyword>
<organism evidence="8 9">
    <name type="scientific">Mesobacillus selenatarsenatis (strain DSM 18680 / JCM 14380 / FERM P-15431 / SF-1)</name>
    <dbReference type="NCBI Taxonomy" id="1321606"/>
    <lineage>
        <taxon>Bacteria</taxon>
        <taxon>Bacillati</taxon>
        <taxon>Bacillota</taxon>
        <taxon>Bacilli</taxon>
        <taxon>Bacillales</taxon>
        <taxon>Bacillaceae</taxon>
        <taxon>Mesobacillus</taxon>
    </lineage>
</organism>
<proteinExistence type="inferred from homology"/>
<keyword evidence="9" id="KW-1185">Reference proteome</keyword>
<keyword evidence="1 6" id="KW-0678">Repressor</keyword>
<dbReference type="STRING" id="1321606.SAMD00020551_3389"/>
<reference evidence="8 9" key="1">
    <citation type="submission" date="2013-06" db="EMBL/GenBank/DDBJ databases">
        <title>Whole genome shotgun sequence of Bacillus selenatarsenatis SF-1.</title>
        <authorList>
            <person name="Kuroda M."/>
            <person name="Sei K."/>
            <person name="Yamashita M."/>
            <person name="Ike M."/>
        </authorList>
    </citation>
    <scope>NUCLEOTIDE SEQUENCE [LARGE SCALE GENOMIC DNA]</scope>
    <source>
        <strain evidence="8 9">SF-1</strain>
    </source>
</reference>
<dbReference type="NCBIfam" id="TIGR00331">
    <property type="entry name" value="hrcA"/>
    <property type="match status" value="1"/>
</dbReference>
<dbReference type="Pfam" id="PF01628">
    <property type="entry name" value="HrcA"/>
    <property type="match status" value="1"/>
</dbReference>
<dbReference type="PIRSF" id="PIRSF005485">
    <property type="entry name" value="HrcA"/>
    <property type="match status" value="1"/>
</dbReference>
<keyword evidence="4 6" id="KW-0804">Transcription</keyword>
<dbReference type="Gene3D" id="3.30.450.40">
    <property type="match status" value="1"/>
</dbReference>
<dbReference type="SUPFAM" id="SSF46785">
    <property type="entry name" value="Winged helix' DNA-binding domain"/>
    <property type="match status" value="1"/>
</dbReference>
<dbReference type="InterPro" id="IPR023120">
    <property type="entry name" value="WHTH_transcript_rep_HrcA_IDD"/>
</dbReference>
<evidence type="ECO:0000256" key="1">
    <source>
        <dbReference type="ARBA" id="ARBA00022491"/>
    </source>
</evidence>
<dbReference type="SUPFAM" id="SSF55781">
    <property type="entry name" value="GAF domain-like"/>
    <property type="match status" value="1"/>
</dbReference>
<dbReference type="InterPro" id="IPR002571">
    <property type="entry name" value="HrcA"/>
</dbReference>
<dbReference type="InterPro" id="IPR036390">
    <property type="entry name" value="WH_DNA-bd_sf"/>
</dbReference>
<dbReference type="Gene3D" id="3.30.390.60">
    <property type="entry name" value="Heat-inducible transcription repressor hrca homolog, domain 3"/>
    <property type="match status" value="1"/>
</dbReference>
<accession>A0A0A8X5L5</accession>
<dbReference type="PANTHER" id="PTHR34824">
    <property type="entry name" value="HEAT-INDUCIBLE TRANSCRIPTION REPRESSOR HRCA"/>
    <property type="match status" value="1"/>
</dbReference>
<evidence type="ECO:0000256" key="6">
    <source>
        <dbReference type="HAMAP-Rule" id="MF_00081"/>
    </source>
</evidence>